<sequence>MYLLTGEVYVIIKKLVDRATWGGVPHVSGGWNLTQNTLVVPSPHSETGEKNEEKILEITKKIIALLTREVRAAGTVTQGLMCLDDDAIIAQVPMRSQDVTVYFSMEEWEYLEGHKDLYEDVMMEDHQTLASPSKRAMLVKGKVSRASPSYIHHLITVPYRWFQQKKRRSGHSV</sequence>
<evidence type="ECO:0000313" key="3">
    <source>
        <dbReference type="Proteomes" id="UP000770717"/>
    </source>
</evidence>
<dbReference type="CDD" id="cd07765">
    <property type="entry name" value="KRAB_A-box"/>
    <property type="match status" value="1"/>
</dbReference>
<dbReference type="InterPro" id="IPR001909">
    <property type="entry name" value="KRAB"/>
</dbReference>
<dbReference type="Pfam" id="PF01352">
    <property type="entry name" value="KRAB"/>
    <property type="match status" value="1"/>
</dbReference>
<gene>
    <name evidence="2" type="ORF">GDO78_018761</name>
</gene>
<dbReference type="PROSITE" id="PS50805">
    <property type="entry name" value="KRAB"/>
    <property type="match status" value="1"/>
</dbReference>
<dbReference type="EMBL" id="WNTK01033424">
    <property type="protein sequence ID" value="KAG9460915.1"/>
    <property type="molecule type" value="Genomic_DNA"/>
</dbReference>
<dbReference type="AlphaFoldDB" id="A0A8J6E357"/>
<reference evidence="2" key="1">
    <citation type="thesis" date="2020" institute="ProQuest LLC" country="789 East Eisenhower Parkway, Ann Arbor, MI, USA">
        <title>Comparative Genomics and Chromosome Evolution.</title>
        <authorList>
            <person name="Mudd A.B."/>
        </authorList>
    </citation>
    <scope>NUCLEOTIDE SEQUENCE</scope>
    <source>
        <strain evidence="2">HN-11 Male</strain>
        <tissue evidence="2">Kidney and liver</tissue>
    </source>
</reference>
<evidence type="ECO:0000259" key="1">
    <source>
        <dbReference type="PROSITE" id="PS50805"/>
    </source>
</evidence>
<organism evidence="2 3">
    <name type="scientific">Eleutherodactylus coqui</name>
    <name type="common">Puerto Rican coqui</name>
    <dbReference type="NCBI Taxonomy" id="57060"/>
    <lineage>
        <taxon>Eukaryota</taxon>
        <taxon>Metazoa</taxon>
        <taxon>Chordata</taxon>
        <taxon>Craniata</taxon>
        <taxon>Vertebrata</taxon>
        <taxon>Euteleostomi</taxon>
        <taxon>Amphibia</taxon>
        <taxon>Batrachia</taxon>
        <taxon>Anura</taxon>
        <taxon>Neobatrachia</taxon>
        <taxon>Hyloidea</taxon>
        <taxon>Eleutherodactylidae</taxon>
        <taxon>Eleutherodactylinae</taxon>
        <taxon>Eleutherodactylus</taxon>
        <taxon>Eleutherodactylus</taxon>
    </lineage>
</organism>
<protein>
    <recommendedName>
        <fullName evidence="1">KRAB domain-containing protein</fullName>
    </recommendedName>
</protein>
<dbReference type="Gene3D" id="6.10.140.140">
    <property type="match status" value="1"/>
</dbReference>
<proteinExistence type="predicted"/>
<dbReference type="Proteomes" id="UP000770717">
    <property type="component" value="Unassembled WGS sequence"/>
</dbReference>
<evidence type="ECO:0000313" key="2">
    <source>
        <dbReference type="EMBL" id="KAG9460915.1"/>
    </source>
</evidence>
<name>A0A8J6E357_ELECQ</name>
<dbReference type="InterPro" id="IPR036051">
    <property type="entry name" value="KRAB_dom_sf"/>
</dbReference>
<dbReference type="OrthoDB" id="9892686at2759"/>
<feature type="domain" description="KRAB" evidence="1">
    <location>
        <begin position="94"/>
        <end position="173"/>
    </location>
</feature>
<keyword evidence="3" id="KW-1185">Reference proteome</keyword>
<comment type="caution">
    <text evidence="2">The sequence shown here is derived from an EMBL/GenBank/DDBJ whole genome shotgun (WGS) entry which is preliminary data.</text>
</comment>
<dbReference type="SUPFAM" id="SSF109640">
    <property type="entry name" value="KRAB domain (Kruppel-associated box)"/>
    <property type="match status" value="1"/>
</dbReference>
<accession>A0A8J6E357</accession>
<dbReference type="GO" id="GO:0006355">
    <property type="term" value="P:regulation of DNA-templated transcription"/>
    <property type="evidence" value="ECO:0007669"/>
    <property type="project" value="InterPro"/>
</dbReference>